<keyword evidence="7 13" id="KW-0418">Kinase</keyword>
<evidence type="ECO:0000256" key="4">
    <source>
        <dbReference type="ARBA" id="ARBA00022553"/>
    </source>
</evidence>
<keyword evidence="8" id="KW-0067">ATP-binding</keyword>
<dbReference type="GO" id="GO:0000156">
    <property type="term" value="F:phosphorelay response regulator activity"/>
    <property type="evidence" value="ECO:0007669"/>
    <property type="project" value="TreeGrafter"/>
</dbReference>
<dbReference type="PROSITE" id="PS50885">
    <property type="entry name" value="HAMP"/>
    <property type="match status" value="1"/>
</dbReference>
<dbReference type="PANTHER" id="PTHR42878">
    <property type="entry name" value="TWO-COMPONENT HISTIDINE KINASE"/>
    <property type="match status" value="1"/>
</dbReference>
<dbReference type="SMART" id="SM00388">
    <property type="entry name" value="HisKA"/>
    <property type="match status" value="1"/>
</dbReference>
<dbReference type="PRINTS" id="PR00344">
    <property type="entry name" value="BCTRLSENSOR"/>
</dbReference>
<dbReference type="InterPro" id="IPR003661">
    <property type="entry name" value="HisK_dim/P_dom"/>
</dbReference>
<dbReference type="InterPro" id="IPR036097">
    <property type="entry name" value="HisK_dim/P_sf"/>
</dbReference>
<keyword evidence="9" id="KW-0902">Two-component regulatory system</keyword>
<dbReference type="EMBL" id="VXRG01000161">
    <property type="protein sequence ID" value="MXY95598.1"/>
    <property type="molecule type" value="Genomic_DNA"/>
</dbReference>
<proteinExistence type="predicted"/>
<dbReference type="SMART" id="SM00387">
    <property type="entry name" value="HATPase_c"/>
    <property type="match status" value="1"/>
</dbReference>
<dbReference type="InterPro" id="IPR036890">
    <property type="entry name" value="HATPase_C_sf"/>
</dbReference>
<evidence type="ECO:0000313" key="13">
    <source>
        <dbReference type="EMBL" id="MXY95598.1"/>
    </source>
</evidence>
<dbReference type="InterPro" id="IPR003594">
    <property type="entry name" value="HATPase_dom"/>
</dbReference>
<feature type="transmembrane region" description="Helical" evidence="10">
    <location>
        <begin position="261"/>
        <end position="279"/>
    </location>
</feature>
<reference evidence="13" key="1">
    <citation type="submission" date="2019-09" db="EMBL/GenBank/DDBJ databases">
        <title>Characterisation of the sponge microbiome using genome-centric metagenomics.</title>
        <authorList>
            <person name="Engelberts J.P."/>
            <person name="Robbins S.J."/>
            <person name="De Goeij J.M."/>
            <person name="Aranda M."/>
            <person name="Bell S.C."/>
            <person name="Webster N.S."/>
        </authorList>
    </citation>
    <scope>NUCLEOTIDE SEQUENCE</scope>
    <source>
        <strain evidence="13">SB0664_bin_27</strain>
    </source>
</reference>
<keyword evidence="10" id="KW-0472">Membrane</keyword>
<dbReference type="GO" id="GO:0000155">
    <property type="term" value="F:phosphorelay sensor kinase activity"/>
    <property type="evidence" value="ECO:0007669"/>
    <property type="project" value="InterPro"/>
</dbReference>
<organism evidence="13">
    <name type="scientific">Caldilineaceae bacterium SB0664_bin_27</name>
    <dbReference type="NCBI Taxonomy" id="2605260"/>
    <lineage>
        <taxon>Bacteria</taxon>
        <taxon>Bacillati</taxon>
        <taxon>Chloroflexota</taxon>
        <taxon>Caldilineae</taxon>
        <taxon>Caldilineales</taxon>
        <taxon>Caldilineaceae</taxon>
    </lineage>
</organism>
<evidence type="ECO:0000256" key="10">
    <source>
        <dbReference type="SAM" id="Phobius"/>
    </source>
</evidence>
<dbReference type="GO" id="GO:0030295">
    <property type="term" value="F:protein kinase activator activity"/>
    <property type="evidence" value="ECO:0007669"/>
    <property type="project" value="TreeGrafter"/>
</dbReference>
<dbReference type="SUPFAM" id="SSF158472">
    <property type="entry name" value="HAMP domain-like"/>
    <property type="match status" value="1"/>
</dbReference>
<evidence type="ECO:0000259" key="12">
    <source>
        <dbReference type="PROSITE" id="PS50885"/>
    </source>
</evidence>
<dbReference type="CDD" id="cd00082">
    <property type="entry name" value="HisKA"/>
    <property type="match status" value="1"/>
</dbReference>
<dbReference type="Pfam" id="PF02518">
    <property type="entry name" value="HATPase_c"/>
    <property type="match status" value="1"/>
</dbReference>
<evidence type="ECO:0000256" key="1">
    <source>
        <dbReference type="ARBA" id="ARBA00000085"/>
    </source>
</evidence>
<evidence type="ECO:0000256" key="3">
    <source>
        <dbReference type="ARBA" id="ARBA00012438"/>
    </source>
</evidence>
<dbReference type="GO" id="GO:0016020">
    <property type="term" value="C:membrane"/>
    <property type="evidence" value="ECO:0007669"/>
    <property type="project" value="UniProtKB-SubCell"/>
</dbReference>
<comment type="catalytic activity">
    <reaction evidence="1">
        <text>ATP + protein L-histidine = ADP + protein N-phospho-L-histidine.</text>
        <dbReference type="EC" id="2.7.13.3"/>
    </reaction>
</comment>
<comment type="caution">
    <text evidence="13">The sequence shown here is derived from an EMBL/GenBank/DDBJ whole genome shotgun (WGS) entry which is preliminary data.</text>
</comment>
<keyword evidence="10" id="KW-0812">Transmembrane</keyword>
<evidence type="ECO:0000256" key="2">
    <source>
        <dbReference type="ARBA" id="ARBA00004370"/>
    </source>
</evidence>
<dbReference type="Gene3D" id="3.30.565.10">
    <property type="entry name" value="Histidine kinase-like ATPase, C-terminal domain"/>
    <property type="match status" value="1"/>
</dbReference>
<keyword evidence="5" id="KW-0808">Transferase</keyword>
<keyword evidence="6" id="KW-0547">Nucleotide-binding</keyword>
<dbReference type="InterPro" id="IPR003660">
    <property type="entry name" value="HAMP_dom"/>
</dbReference>
<dbReference type="FunFam" id="3.30.565.10:FF:000006">
    <property type="entry name" value="Sensor histidine kinase WalK"/>
    <property type="match status" value="1"/>
</dbReference>
<dbReference type="SUPFAM" id="SSF47384">
    <property type="entry name" value="Homodimeric domain of signal transducing histidine kinase"/>
    <property type="match status" value="1"/>
</dbReference>
<feature type="transmembrane region" description="Helical" evidence="10">
    <location>
        <begin position="12"/>
        <end position="32"/>
    </location>
</feature>
<dbReference type="AlphaFoldDB" id="A0A6B0Z1S3"/>
<dbReference type="InterPro" id="IPR005467">
    <property type="entry name" value="His_kinase_dom"/>
</dbReference>
<dbReference type="CDD" id="cd06225">
    <property type="entry name" value="HAMP"/>
    <property type="match status" value="1"/>
</dbReference>
<dbReference type="InterPro" id="IPR050351">
    <property type="entry name" value="BphY/WalK/GraS-like"/>
</dbReference>
<dbReference type="SUPFAM" id="SSF55874">
    <property type="entry name" value="ATPase domain of HSP90 chaperone/DNA topoisomerase II/histidine kinase"/>
    <property type="match status" value="1"/>
</dbReference>
<evidence type="ECO:0000256" key="9">
    <source>
        <dbReference type="ARBA" id="ARBA00023012"/>
    </source>
</evidence>
<evidence type="ECO:0000259" key="11">
    <source>
        <dbReference type="PROSITE" id="PS50109"/>
    </source>
</evidence>
<dbReference type="Gene3D" id="6.10.340.10">
    <property type="match status" value="1"/>
</dbReference>
<feature type="domain" description="HAMP" evidence="12">
    <location>
        <begin position="281"/>
        <end position="332"/>
    </location>
</feature>
<dbReference type="PANTHER" id="PTHR42878:SF7">
    <property type="entry name" value="SENSOR HISTIDINE KINASE GLRK"/>
    <property type="match status" value="1"/>
</dbReference>
<dbReference type="Gene3D" id="1.10.287.130">
    <property type="match status" value="1"/>
</dbReference>
<dbReference type="CDD" id="cd00075">
    <property type="entry name" value="HATPase"/>
    <property type="match status" value="1"/>
</dbReference>
<evidence type="ECO:0000256" key="8">
    <source>
        <dbReference type="ARBA" id="ARBA00022840"/>
    </source>
</evidence>
<dbReference type="SMART" id="SM00304">
    <property type="entry name" value="HAMP"/>
    <property type="match status" value="1"/>
</dbReference>
<dbReference type="GO" id="GO:0007234">
    <property type="term" value="P:osmosensory signaling via phosphorelay pathway"/>
    <property type="evidence" value="ECO:0007669"/>
    <property type="project" value="TreeGrafter"/>
</dbReference>
<name>A0A6B0Z1S3_9CHLR</name>
<dbReference type="Pfam" id="PF00512">
    <property type="entry name" value="HisKA"/>
    <property type="match status" value="1"/>
</dbReference>
<dbReference type="PROSITE" id="PS50109">
    <property type="entry name" value="HIS_KIN"/>
    <property type="match status" value="1"/>
</dbReference>
<dbReference type="InterPro" id="IPR004358">
    <property type="entry name" value="Sig_transdc_His_kin-like_C"/>
</dbReference>
<sequence>MLHSIRWRLIISYTALTLLTILLIGVVALSLLTRYMAAREYETLFLNAEAVARMARPLLVRPNQGPRLQQLAITSGFLTNTELTILDRDRRAVAYSQMRLNLLDSRPAVMSLLNELSRSGREDWQNGLISPVIVVSGSGHPRGMFAMDLDESDPQSEESAALSLERRPGFMGDRLVIVDPANASADDGDADQNRAATPDSLSPPRIWRIVFGYVPEAIPPPAQGPQVTVPVHQDDQVVGYVQMTNRFTFFAEPLLAIRRSLIVAGFGAVLVAVLLGFLMSRTLTAPLMALESATQKMEEGDLAVRAPESVGEIGDLSRRFNRMAARLQATFADLAAERDALRRFIADASHELRTPLTALRQFVEILQGQAGGDPQTRSEFLGESQRQLERLQWITGHLLDLSRLEGGVAALDVSHHDLEGLLEEALAPFRSTAEEKQIELRLSIENGPNTICCDRVSLMMALANLLDNALKFTPPAGVVELAATADEHATLLSVADTGPGIQPADRERIFERFYRGELSEQVPGAGLGLAIVKSAVEAHNGKVRVESSDGATLTLEIPKNLDRSLADASGPDSIG</sequence>
<accession>A0A6B0Z1S3</accession>
<keyword evidence="4" id="KW-0597">Phosphoprotein</keyword>
<dbReference type="Pfam" id="PF00672">
    <property type="entry name" value="HAMP"/>
    <property type="match status" value="1"/>
</dbReference>
<protein>
    <recommendedName>
        <fullName evidence="3">histidine kinase</fullName>
        <ecNumber evidence="3">2.7.13.3</ecNumber>
    </recommendedName>
</protein>
<evidence type="ECO:0000256" key="7">
    <source>
        <dbReference type="ARBA" id="ARBA00022777"/>
    </source>
</evidence>
<evidence type="ECO:0000256" key="5">
    <source>
        <dbReference type="ARBA" id="ARBA00022679"/>
    </source>
</evidence>
<gene>
    <name evidence="13" type="ORF">F4Y42_19345</name>
</gene>
<comment type="subcellular location">
    <subcellularLocation>
        <location evidence="2">Membrane</location>
    </subcellularLocation>
</comment>
<dbReference type="EC" id="2.7.13.3" evidence="3"/>
<feature type="domain" description="Histidine kinase" evidence="11">
    <location>
        <begin position="347"/>
        <end position="561"/>
    </location>
</feature>
<evidence type="ECO:0000256" key="6">
    <source>
        <dbReference type="ARBA" id="ARBA00022741"/>
    </source>
</evidence>
<keyword evidence="10" id="KW-1133">Transmembrane helix</keyword>